<protein>
    <submittedName>
        <fullName evidence="1">Uncharacterized protein</fullName>
    </submittedName>
</protein>
<dbReference type="Proteomes" id="UP000276133">
    <property type="component" value="Unassembled WGS sequence"/>
</dbReference>
<organism evidence="1 2">
    <name type="scientific">Brachionus plicatilis</name>
    <name type="common">Marine rotifer</name>
    <name type="synonym">Brachionus muelleri</name>
    <dbReference type="NCBI Taxonomy" id="10195"/>
    <lineage>
        <taxon>Eukaryota</taxon>
        <taxon>Metazoa</taxon>
        <taxon>Spiralia</taxon>
        <taxon>Gnathifera</taxon>
        <taxon>Rotifera</taxon>
        <taxon>Eurotatoria</taxon>
        <taxon>Monogononta</taxon>
        <taxon>Pseudotrocha</taxon>
        <taxon>Ploima</taxon>
        <taxon>Brachionidae</taxon>
        <taxon>Brachionus</taxon>
    </lineage>
</organism>
<evidence type="ECO:0000313" key="2">
    <source>
        <dbReference type="Proteomes" id="UP000276133"/>
    </source>
</evidence>
<comment type="caution">
    <text evidence="1">The sequence shown here is derived from an EMBL/GenBank/DDBJ whole genome shotgun (WGS) entry which is preliminary data.</text>
</comment>
<sequence>MSSIGSLSIDTKEKFLSTLKRINSSNENSSSSAISSLGPSCATSNFSFSEKKLAEKSTNTDFFHYEASKTEVFNYSSTYHDKIPYELNTSNSDDQVSLFHGEQQSRYNLCDEHKKYENLLHLLEKAFKKKKRSKRKNFFNFLHRLSCINLE</sequence>
<dbReference type="EMBL" id="REGN01005653">
    <property type="protein sequence ID" value="RNA12603.1"/>
    <property type="molecule type" value="Genomic_DNA"/>
</dbReference>
<dbReference type="OrthoDB" id="10651233at2759"/>
<name>A0A3M7QMU9_BRAPC</name>
<accession>A0A3M7QMU9</accession>
<evidence type="ECO:0000313" key="1">
    <source>
        <dbReference type="EMBL" id="RNA12603.1"/>
    </source>
</evidence>
<keyword evidence="2" id="KW-1185">Reference proteome</keyword>
<dbReference type="AlphaFoldDB" id="A0A3M7QMU9"/>
<gene>
    <name evidence="1" type="ORF">BpHYR1_009090</name>
</gene>
<proteinExistence type="predicted"/>
<reference evidence="1 2" key="1">
    <citation type="journal article" date="2018" name="Sci. Rep.">
        <title>Genomic signatures of local adaptation to the degree of environmental predictability in rotifers.</title>
        <authorList>
            <person name="Franch-Gras L."/>
            <person name="Hahn C."/>
            <person name="Garcia-Roger E.M."/>
            <person name="Carmona M.J."/>
            <person name="Serra M."/>
            <person name="Gomez A."/>
        </authorList>
    </citation>
    <scope>NUCLEOTIDE SEQUENCE [LARGE SCALE GENOMIC DNA]</scope>
    <source>
        <strain evidence="1">HYR1</strain>
    </source>
</reference>